<keyword evidence="7 10" id="KW-0456">Lyase</keyword>
<dbReference type="PANTHER" id="PTHR33866">
    <property type="entry name" value="S-ADENOSYLMETHIONINE DECARBOXYLASE PROENZYME"/>
    <property type="match status" value="1"/>
</dbReference>
<comment type="catalytic activity">
    <reaction evidence="10">
        <text>S-adenosyl-L-methionine + H(+) = S-adenosyl 3-(methylsulfanyl)propylamine + CO2</text>
        <dbReference type="Rhea" id="RHEA:15981"/>
        <dbReference type="ChEBI" id="CHEBI:15378"/>
        <dbReference type="ChEBI" id="CHEBI:16526"/>
        <dbReference type="ChEBI" id="CHEBI:57443"/>
        <dbReference type="ChEBI" id="CHEBI:59789"/>
        <dbReference type="EC" id="4.1.1.50"/>
    </reaction>
</comment>
<dbReference type="Proteomes" id="UP000000442">
    <property type="component" value="Chromosome"/>
</dbReference>
<evidence type="ECO:0000256" key="7">
    <source>
        <dbReference type="ARBA" id="ARBA00023239"/>
    </source>
</evidence>
<comment type="similarity">
    <text evidence="10">Belongs to the prokaryotic AdoMetDC family. Type 1 subfamily.</text>
</comment>
<keyword evidence="5 10" id="KW-0620">Polyamine biosynthesis</keyword>
<dbReference type="InterPro" id="IPR017716">
    <property type="entry name" value="S-AdoMet_deCOase_pro-enz"/>
</dbReference>
<dbReference type="eggNOG" id="COG1586">
    <property type="taxonomic scope" value="Bacteria"/>
</dbReference>
<feature type="active site" description="Proton acceptor; for processing activity" evidence="10">
    <location>
        <position position="90"/>
    </location>
</feature>
<feature type="site" description="Cleavage (non-hydrolytic); by autolysis" evidence="10">
    <location>
        <begin position="84"/>
        <end position="85"/>
    </location>
</feature>
<keyword evidence="8 10" id="KW-0704">Schiff base</keyword>
<evidence type="ECO:0000256" key="8">
    <source>
        <dbReference type="ARBA" id="ARBA00023270"/>
    </source>
</evidence>
<dbReference type="Pfam" id="PF02675">
    <property type="entry name" value="AdoMet_dc"/>
    <property type="match status" value="2"/>
</dbReference>
<evidence type="ECO:0000256" key="9">
    <source>
        <dbReference type="ARBA" id="ARBA00023317"/>
    </source>
</evidence>
<dbReference type="GO" id="GO:0008295">
    <property type="term" value="P:spermidine biosynthetic process"/>
    <property type="evidence" value="ECO:0007669"/>
    <property type="project" value="UniProtKB-UniRule"/>
</dbReference>
<dbReference type="KEGG" id="dat:HRM2_06260"/>
<dbReference type="EMBL" id="CP001087">
    <property type="protein sequence ID" value="ACN13740.1"/>
    <property type="molecule type" value="Genomic_DNA"/>
</dbReference>
<dbReference type="NCBIfam" id="TIGR03330">
    <property type="entry name" value="SAM_DCase_Bsu"/>
    <property type="match status" value="1"/>
</dbReference>
<evidence type="ECO:0000256" key="10">
    <source>
        <dbReference type="HAMAP-Rule" id="MF_00464"/>
    </source>
</evidence>
<comment type="function">
    <text evidence="10">Catalyzes the decarboxylation of S-adenosylmethionine to S-adenosylmethioninamine (dcAdoMet), the propylamine donor required for the synthesis of the polyamines spermine and spermidine from the diamine putrescine.</text>
</comment>
<dbReference type="InterPro" id="IPR042286">
    <property type="entry name" value="AdoMetDC_C"/>
</dbReference>
<evidence type="ECO:0000313" key="12">
    <source>
        <dbReference type="Proteomes" id="UP000000442"/>
    </source>
</evidence>
<dbReference type="AlphaFoldDB" id="C0QIV0"/>
<dbReference type="HAMAP" id="MF_00464">
    <property type="entry name" value="AdoMetDC_1"/>
    <property type="match status" value="1"/>
</dbReference>
<evidence type="ECO:0000256" key="1">
    <source>
        <dbReference type="ARBA" id="ARBA00022691"/>
    </source>
</evidence>
<feature type="chain" id="PRO_5023375529" description="S-adenosylmethionine decarboxylase beta chain" evidence="10">
    <location>
        <begin position="1"/>
        <end position="84"/>
    </location>
</feature>
<dbReference type="UniPathway" id="UPA00331">
    <property type="reaction ID" value="UER00451"/>
</dbReference>
<dbReference type="STRING" id="177437.HRM2_06260"/>
<keyword evidence="4 10" id="KW-0745">Spermidine biosynthesis</keyword>
<protein>
    <recommendedName>
        <fullName evidence="10">S-adenosylmethionine decarboxylase proenzyme</fullName>
        <shortName evidence="10">AdoMetDC</shortName>
        <shortName evidence="10">SAMDC</shortName>
        <ecNumber evidence="10">4.1.1.50</ecNumber>
    </recommendedName>
    <component>
        <recommendedName>
            <fullName evidence="10">S-adenosylmethionine decarboxylase beta chain</fullName>
        </recommendedName>
    </component>
    <component>
        <recommendedName>
            <fullName evidence="10">S-adenosylmethionine decarboxylase alpha chain</fullName>
        </recommendedName>
    </component>
</protein>
<dbReference type="GO" id="GO:0005829">
    <property type="term" value="C:cytosol"/>
    <property type="evidence" value="ECO:0007669"/>
    <property type="project" value="TreeGrafter"/>
</dbReference>
<feature type="chain" id="PRO_5023375530" description="S-adenosylmethionine decarboxylase alpha chain" evidence="10">
    <location>
        <begin position="85"/>
        <end position="285"/>
    </location>
</feature>
<reference evidence="11 12" key="1">
    <citation type="journal article" date="2009" name="Environ. Microbiol.">
        <title>Genome sequence of Desulfobacterium autotrophicum HRM2, a marine sulfate reducer oxidizing organic carbon completely to carbon dioxide.</title>
        <authorList>
            <person name="Strittmatter A.W."/>
            <person name="Liesegang H."/>
            <person name="Rabus R."/>
            <person name="Decker I."/>
            <person name="Amann J."/>
            <person name="Andres S."/>
            <person name="Henne A."/>
            <person name="Fricke W.F."/>
            <person name="Martinez-Arias R."/>
            <person name="Bartels D."/>
            <person name="Goesmann A."/>
            <person name="Krause L."/>
            <person name="Puehler A."/>
            <person name="Klenk H.P."/>
            <person name="Richter M."/>
            <person name="Schuler M."/>
            <person name="Gloeckner F.O."/>
            <person name="Meyerdierks A."/>
            <person name="Gottschalk G."/>
            <person name="Amann R."/>
        </authorList>
    </citation>
    <scope>NUCLEOTIDE SEQUENCE [LARGE SCALE GENOMIC DNA]</scope>
    <source>
        <strain evidence="12">ATCC 43914 / DSM 3382 / HRM2</strain>
    </source>
</reference>
<proteinExistence type="inferred from homology"/>
<gene>
    <name evidence="11" type="primary">speD</name>
    <name evidence="10" type="synonym">speH</name>
    <name evidence="11" type="ordered locus">HRM2_06260</name>
</gene>
<evidence type="ECO:0000313" key="11">
    <source>
        <dbReference type="EMBL" id="ACN13740.1"/>
    </source>
</evidence>
<feature type="modified residue" description="Pyruvic acid (Ser); by autocatalysis" evidence="10">
    <location>
        <position position="85"/>
    </location>
</feature>
<evidence type="ECO:0000256" key="3">
    <source>
        <dbReference type="ARBA" id="ARBA00022813"/>
    </source>
</evidence>
<dbReference type="GO" id="GO:0004014">
    <property type="term" value="F:adenosylmethionine decarboxylase activity"/>
    <property type="evidence" value="ECO:0007669"/>
    <property type="project" value="UniProtKB-UniRule"/>
</dbReference>
<dbReference type="HOGENOM" id="CLU_996507_0_0_7"/>
<dbReference type="Gene3D" id="3.30.360.110">
    <property type="entry name" value="S-adenosylmethionine decarboxylase domain"/>
    <property type="match status" value="1"/>
</dbReference>
<dbReference type="InterPro" id="IPR042284">
    <property type="entry name" value="AdoMetDC_N"/>
</dbReference>
<evidence type="ECO:0000256" key="6">
    <source>
        <dbReference type="ARBA" id="ARBA00023145"/>
    </source>
</evidence>
<keyword evidence="2 10" id="KW-0210">Decarboxylase</keyword>
<organism evidence="11 12">
    <name type="scientific">Desulforapulum autotrophicum (strain ATCC 43914 / DSM 3382 / VKM B-1955 / HRM2)</name>
    <name type="common">Desulfobacterium autotrophicum</name>
    <dbReference type="NCBI Taxonomy" id="177437"/>
    <lineage>
        <taxon>Bacteria</taxon>
        <taxon>Pseudomonadati</taxon>
        <taxon>Thermodesulfobacteriota</taxon>
        <taxon>Desulfobacteria</taxon>
        <taxon>Desulfobacterales</taxon>
        <taxon>Desulfobacteraceae</taxon>
        <taxon>Desulforapulum</taxon>
    </lineage>
</organism>
<evidence type="ECO:0000256" key="5">
    <source>
        <dbReference type="ARBA" id="ARBA00023115"/>
    </source>
</evidence>
<evidence type="ECO:0000256" key="4">
    <source>
        <dbReference type="ARBA" id="ARBA00023066"/>
    </source>
</evidence>
<dbReference type="PANTHER" id="PTHR33866:SF2">
    <property type="entry name" value="S-ADENOSYLMETHIONINE DECARBOXYLASE PROENZYME"/>
    <property type="match status" value="1"/>
</dbReference>
<feature type="active site" description="Schiff-base intermediate with substrate; via pyruvic acid" evidence="10">
    <location>
        <position position="85"/>
    </location>
</feature>
<dbReference type="InterPro" id="IPR003826">
    <property type="entry name" value="AdoMetDC_fam_prok"/>
</dbReference>
<name>C0QIV0_DESAH</name>
<feature type="active site" description="Proton donor; for catalytic activity" evidence="10">
    <location>
        <position position="105"/>
    </location>
</feature>
<evidence type="ECO:0000256" key="2">
    <source>
        <dbReference type="ARBA" id="ARBA00022793"/>
    </source>
</evidence>
<keyword evidence="9 10" id="KW-0670">Pyruvate</keyword>
<keyword evidence="12" id="KW-1185">Reference proteome</keyword>
<comment type="subunit">
    <text evidence="10">Heterotetramer of two alpha and two beta chains arranged as a dimer of alpha/beta heterodimers.</text>
</comment>
<sequence length="285" mass="31695">MWRMPFLMLDNDITPRHHTDKELFALGRQLTIEYYDCAPGALLDPVEIETAFLKAADESHATVITSSFHKFEPQGVSGVVIIAESHFTVHAWPEHNYAAVDIFTCGDSIDIKRAVDSLTLSLGSAHVVVSSDRNRGLIPYGPRKKTVDKIIDTPGLYPISWKQEVEQKAPWGVLTSVDLYECDPDLLEDETRISQFVHDMCNLMAPDSPDGDCGVTFFGKETDVSGFTMTLPKSTALVSGIISRASSAAYIDLFSCNFYEPRQVAEASLAWFKASNYKLHLALRQ</sequence>
<dbReference type="Gene3D" id="3.60.90.10">
    <property type="entry name" value="S-adenosylmethionine decarboxylase"/>
    <property type="match status" value="1"/>
</dbReference>
<keyword evidence="1 10" id="KW-0949">S-adenosyl-L-methionine</keyword>
<comment type="PTM">
    <text evidence="10">Is synthesized initially as an inactive proenzyme. Formation of the active enzyme involves a self-maturation process in which the active site pyruvoyl group is generated from an internal serine residue via an autocatalytic post-translational modification. Two non-identical subunits are generated from the proenzyme in this reaction, and the pyruvate is formed at the N-terminus of the alpha chain, which is derived from the carboxyl end of the proenzyme. The post-translation cleavage follows an unusual pathway, termed non-hydrolytic serinolysis, in which the side chain hydroxyl group of the serine supplies its oxygen atom to form the C-terminus of the beta chain, while the remainder of the serine residue undergoes an oxidative deamination to produce ammonia and the pyruvoyl group blocking the N-terminus of the alpha chain.</text>
</comment>
<dbReference type="Gene3D" id="3.30.160.750">
    <property type="match status" value="1"/>
</dbReference>
<accession>C0QIV0</accession>
<comment type="cofactor">
    <cofactor evidence="10">
        <name>pyruvate</name>
        <dbReference type="ChEBI" id="CHEBI:15361"/>
    </cofactor>
    <text evidence="10">Binds 1 pyruvoyl group covalently per subunit.</text>
</comment>
<comment type="pathway">
    <text evidence="10">Amine and polyamine biosynthesis; S-adenosylmethioninamine biosynthesis; S-adenosylmethioninamine from S-adenosyl-L-methionine: step 1/1.</text>
</comment>
<dbReference type="EC" id="4.1.1.50" evidence="10"/>
<keyword evidence="3 10" id="KW-0068">Autocatalytic cleavage</keyword>
<dbReference type="SUPFAM" id="SSF56276">
    <property type="entry name" value="S-adenosylmethionine decarboxylase"/>
    <property type="match status" value="1"/>
</dbReference>
<dbReference type="InterPro" id="IPR016067">
    <property type="entry name" value="S-AdoMet_deCO2ase_core"/>
</dbReference>
<keyword evidence="6 10" id="KW-0865">Zymogen</keyword>